<feature type="domain" description="Transcription elongation factor GreA/GreB C-terminal" evidence="2">
    <location>
        <begin position="26"/>
        <end position="93"/>
    </location>
</feature>
<dbReference type="Pfam" id="PF01272">
    <property type="entry name" value="GreA_GreB"/>
    <property type="match status" value="1"/>
</dbReference>
<feature type="region of interest" description="Disordered" evidence="1">
    <location>
        <begin position="100"/>
        <end position="140"/>
    </location>
</feature>
<protein>
    <recommendedName>
        <fullName evidence="2">Transcription elongation factor GreA/GreB C-terminal domain-containing protein</fullName>
    </recommendedName>
</protein>
<reference evidence="3 4" key="1">
    <citation type="submission" date="2017-02" db="EMBL/GenBank/DDBJ databases">
        <title>Genomic diversity within the haloalkaliphilic genus Thioalkalivibrio.</title>
        <authorList>
            <person name="Ahn A.-C."/>
            <person name="Meier-Kolthoff J."/>
            <person name="Overmars L."/>
            <person name="Richter M."/>
            <person name="Woyke T."/>
            <person name="Sorokin D.Y."/>
            <person name="Muyzer G."/>
        </authorList>
    </citation>
    <scope>NUCLEOTIDE SEQUENCE [LARGE SCALE GENOMIC DNA]</scope>
    <source>
        <strain evidence="3 4">ALJD</strain>
    </source>
</reference>
<name>A0A1V3NCK2_9GAMM</name>
<dbReference type="GO" id="GO:0003677">
    <property type="term" value="F:DNA binding"/>
    <property type="evidence" value="ECO:0007669"/>
    <property type="project" value="InterPro"/>
</dbReference>
<evidence type="ECO:0000313" key="4">
    <source>
        <dbReference type="Proteomes" id="UP000189462"/>
    </source>
</evidence>
<dbReference type="Proteomes" id="UP000189462">
    <property type="component" value="Unassembled WGS sequence"/>
</dbReference>
<evidence type="ECO:0000256" key="1">
    <source>
        <dbReference type="SAM" id="MobiDB-lite"/>
    </source>
</evidence>
<keyword evidence="4" id="KW-1185">Reference proteome</keyword>
<dbReference type="InterPro" id="IPR001437">
    <property type="entry name" value="Tscrpt_elong_fac_GreA/B_C"/>
</dbReference>
<sequence length="140" mass="15170">MVDLSRILTGLQTQAPEDPAMMGLATGDVVELLSMDDGSEARIELVESDADGYRPGTATLTSPLGSVLVGRRPAELVEVRFMGRRMRFLILRVLWRARDATAARRASKPRKREAGRALQGQAPRSPGGVPASRGVVRCSR</sequence>
<organism evidence="3 4">
    <name type="scientific">Thioalkalivibrio denitrificans</name>
    <dbReference type="NCBI Taxonomy" id="108003"/>
    <lineage>
        <taxon>Bacteria</taxon>
        <taxon>Pseudomonadati</taxon>
        <taxon>Pseudomonadota</taxon>
        <taxon>Gammaproteobacteria</taxon>
        <taxon>Chromatiales</taxon>
        <taxon>Ectothiorhodospiraceae</taxon>
        <taxon>Thioalkalivibrio</taxon>
    </lineage>
</organism>
<dbReference type="Gene3D" id="3.10.50.30">
    <property type="entry name" value="Transcription elongation factor, GreA/GreB, C-terminal domain"/>
    <property type="match status" value="1"/>
</dbReference>
<accession>A0A1V3NCK2</accession>
<dbReference type="InterPro" id="IPR036953">
    <property type="entry name" value="GreA/GreB_C_sf"/>
</dbReference>
<dbReference type="EMBL" id="MVBK01000099">
    <property type="protein sequence ID" value="OOG22663.1"/>
    <property type="molecule type" value="Genomic_DNA"/>
</dbReference>
<dbReference type="GO" id="GO:0032784">
    <property type="term" value="P:regulation of DNA-templated transcription elongation"/>
    <property type="evidence" value="ECO:0007669"/>
    <property type="project" value="InterPro"/>
</dbReference>
<evidence type="ECO:0000259" key="2">
    <source>
        <dbReference type="Pfam" id="PF01272"/>
    </source>
</evidence>
<dbReference type="AlphaFoldDB" id="A0A1V3NCK2"/>
<evidence type="ECO:0000313" key="3">
    <source>
        <dbReference type="EMBL" id="OOG22663.1"/>
    </source>
</evidence>
<comment type="caution">
    <text evidence="3">The sequence shown here is derived from an EMBL/GenBank/DDBJ whole genome shotgun (WGS) entry which is preliminary data.</text>
</comment>
<gene>
    <name evidence="3" type="ORF">B1C78_14645</name>
</gene>
<proteinExistence type="predicted"/>
<dbReference type="SUPFAM" id="SSF54534">
    <property type="entry name" value="FKBP-like"/>
    <property type="match status" value="1"/>
</dbReference>